<evidence type="ECO:0000256" key="8">
    <source>
        <dbReference type="ARBA" id="ARBA00022603"/>
    </source>
</evidence>
<evidence type="ECO:0000256" key="18">
    <source>
        <dbReference type="ARBA" id="ARBA00023015"/>
    </source>
</evidence>
<comment type="similarity">
    <text evidence="22">Belongs to the methyltransferase superfamily. Trimethylguanosine synthase family.</text>
</comment>
<keyword evidence="20" id="KW-0804">Transcription</keyword>
<evidence type="ECO:0000256" key="15">
    <source>
        <dbReference type="ARBA" id="ARBA00022777"/>
    </source>
</evidence>
<dbReference type="CDD" id="cd02440">
    <property type="entry name" value="AdoMet_MTases"/>
    <property type="match status" value="1"/>
</dbReference>
<reference evidence="37" key="1">
    <citation type="journal article" date="2020" name="J Insects Food Feed">
        <title>The yellow mealworm (Tenebrio molitor) genome: a resource for the emerging insects as food and feed industry.</title>
        <authorList>
            <person name="Eriksson T."/>
            <person name="Andere A."/>
            <person name="Kelstrup H."/>
            <person name="Emery V."/>
            <person name="Picard C."/>
        </authorList>
    </citation>
    <scope>NUCLEOTIDE SEQUENCE</scope>
    <source>
        <strain evidence="37">Stoneville</strain>
        <tissue evidence="37">Whole head</tissue>
    </source>
</reference>
<evidence type="ECO:0000256" key="4">
    <source>
        <dbReference type="ARBA" id="ARBA00018517"/>
    </source>
</evidence>
<dbReference type="InterPro" id="IPR019012">
    <property type="entry name" value="RNA_cap_Gua-N2-MeTrfase"/>
</dbReference>
<dbReference type="InterPro" id="IPR000719">
    <property type="entry name" value="Prot_kinase_dom"/>
</dbReference>
<feature type="compositionally biased region" description="Low complexity" evidence="33">
    <location>
        <begin position="56"/>
        <end position="67"/>
    </location>
</feature>
<evidence type="ECO:0000256" key="22">
    <source>
        <dbReference type="ARBA" id="ARBA00025783"/>
    </source>
</evidence>
<evidence type="ECO:0000256" key="1">
    <source>
        <dbReference type="ARBA" id="ARBA00004408"/>
    </source>
</evidence>
<comment type="function">
    <text evidence="28">Catalyzes the 2 serial methylation steps for the conversion of the 7-monomethylguanosine (m(7)G) caps of snRNAs and snoRNAs to a 2,2,7-trimethylguanosine (m(2,2,7)G) cap structure. The enzyme is specific for guanine, and N7 methylation must precede N2 methylation. Hypermethylation of the m7G cap of U snRNAs leads to their concentration in nuclear foci, their colocalization with coilin and the formation of canonical Cajal bodies (CBs). Plays a role in transcriptional regulation.</text>
</comment>
<feature type="compositionally biased region" description="Basic and acidic residues" evidence="33">
    <location>
        <begin position="308"/>
        <end position="322"/>
    </location>
</feature>
<dbReference type="SUPFAM" id="SSF53335">
    <property type="entry name" value="S-adenosyl-L-methionine-dependent methyltransferases"/>
    <property type="match status" value="1"/>
</dbReference>
<evidence type="ECO:0000259" key="36">
    <source>
        <dbReference type="PROSITE" id="PS51285"/>
    </source>
</evidence>
<keyword evidence="12" id="KW-0677">Repeat</keyword>
<keyword evidence="17" id="KW-0067">ATP-binding</keyword>
<evidence type="ECO:0000256" key="7">
    <source>
        <dbReference type="ARBA" id="ARBA00022553"/>
    </source>
</evidence>
<feature type="compositionally biased region" description="Basic and acidic residues" evidence="33">
    <location>
        <begin position="628"/>
        <end position="642"/>
    </location>
</feature>
<evidence type="ECO:0000256" key="17">
    <source>
        <dbReference type="ARBA" id="ARBA00022840"/>
    </source>
</evidence>
<dbReference type="SUPFAM" id="SSF56112">
    <property type="entry name" value="Protein kinase-like (PK-like)"/>
    <property type="match status" value="1"/>
</dbReference>
<evidence type="ECO:0000256" key="13">
    <source>
        <dbReference type="ARBA" id="ARBA00022741"/>
    </source>
</evidence>
<dbReference type="FunFam" id="3.30.160.60:FF:000417">
    <property type="entry name" value="Zinc finger protein"/>
    <property type="match status" value="1"/>
</dbReference>
<keyword evidence="15" id="KW-0418">Kinase</keyword>
<dbReference type="GO" id="GO:0005524">
    <property type="term" value="F:ATP binding"/>
    <property type="evidence" value="ECO:0007669"/>
    <property type="project" value="UniProtKB-KW"/>
</dbReference>
<dbReference type="PROSITE" id="PS51285">
    <property type="entry name" value="AGC_KINASE_CTER"/>
    <property type="match status" value="1"/>
</dbReference>
<dbReference type="EMBL" id="JABDTM020028174">
    <property type="protein sequence ID" value="KAH0809387.1"/>
    <property type="molecule type" value="Genomic_DNA"/>
</dbReference>
<evidence type="ECO:0000256" key="5">
    <source>
        <dbReference type="ARBA" id="ARBA00022490"/>
    </source>
</evidence>
<evidence type="ECO:0000256" key="2">
    <source>
        <dbReference type="ARBA" id="ARBA00004496"/>
    </source>
</evidence>
<accession>A0A8J6H8K3</accession>
<feature type="domain" description="C2H2-type" evidence="35">
    <location>
        <begin position="1113"/>
        <end position="1140"/>
    </location>
</feature>
<evidence type="ECO:0000256" key="23">
    <source>
        <dbReference type="ARBA" id="ARBA00047418"/>
    </source>
</evidence>
<feature type="domain" description="AGC-kinase C-terminal" evidence="36">
    <location>
        <begin position="179"/>
        <end position="232"/>
    </location>
</feature>
<comment type="subcellular location">
    <subcellularLocation>
        <location evidence="2">Cytoplasm</location>
    </subcellularLocation>
    <subcellularLocation>
        <location evidence="1">Nucleus</location>
        <location evidence="1">Cajal body</location>
    </subcellularLocation>
    <subcellularLocation>
        <location evidence="3">Nucleus</location>
        <location evidence="3">Nucleolus</location>
    </subcellularLocation>
</comment>
<keyword evidence="8" id="KW-0489">Methyltransferase</keyword>
<feature type="compositionally biased region" description="Polar residues" evidence="33">
    <location>
        <begin position="7"/>
        <end position="26"/>
    </location>
</feature>
<evidence type="ECO:0000256" key="10">
    <source>
        <dbReference type="ARBA" id="ARBA00022691"/>
    </source>
</evidence>
<keyword evidence="16" id="KW-0862">Zinc</keyword>
<evidence type="ECO:0000256" key="28">
    <source>
        <dbReference type="ARBA" id="ARBA00057179"/>
    </source>
</evidence>
<keyword evidence="18" id="KW-0805">Transcription regulation</keyword>
<dbReference type="GO" id="GO:0005737">
    <property type="term" value="C:cytoplasm"/>
    <property type="evidence" value="ECO:0007669"/>
    <property type="project" value="UniProtKB-SubCell"/>
</dbReference>
<keyword evidence="38" id="KW-1185">Reference proteome</keyword>
<gene>
    <name evidence="37" type="ORF">GEV33_013407</name>
</gene>
<dbReference type="Gene3D" id="1.10.510.10">
    <property type="entry name" value="Transferase(Phosphotransferase) domain 1"/>
    <property type="match status" value="1"/>
</dbReference>
<comment type="catalytic activity">
    <reaction evidence="25">
        <text>a 5'-end (N(2),N(7)-dimethyl 5'-triphosphoguanosine)-ribonucleoside in snRNA + S-adenosyl-L-methionine = a 5'-end (N(2),N(2),N(7)-trimethyl 5'-triphosphoguanosine)-ribonucleoside in snRNA + S-adenosyl-L-homocysteine + H(+)</text>
        <dbReference type="Rhea" id="RHEA:78479"/>
        <dbReference type="Rhea" id="RHEA-COMP:19087"/>
        <dbReference type="Rhea" id="RHEA-COMP:19089"/>
        <dbReference type="ChEBI" id="CHEBI:15378"/>
        <dbReference type="ChEBI" id="CHEBI:57856"/>
        <dbReference type="ChEBI" id="CHEBI:59789"/>
        <dbReference type="ChEBI" id="CHEBI:167623"/>
        <dbReference type="ChEBI" id="CHEBI:172880"/>
    </reaction>
    <physiologicalReaction direction="left-to-right" evidence="25">
        <dbReference type="Rhea" id="RHEA:78480"/>
    </physiologicalReaction>
</comment>
<dbReference type="FunFam" id="3.30.160.60:FF:001485">
    <property type="entry name" value="Krueppel-related zinc finger protein"/>
    <property type="match status" value="1"/>
</dbReference>
<proteinExistence type="inferred from homology"/>
<dbReference type="FunFam" id="3.30.160.60:FF:000624">
    <property type="entry name" value="zinc finger protein 697"/>
    <property type="match status" value="1"/>
</dbReference>
<dbReference type="InterPro" id="IPR000961">
    <property type="entry name" value="AGC-kinase_C"/>
</dbReference>
<feature type="domain" description="C2H2-type" evidence="35">
    <location>
        <begin position="1316"/>
        <end position="1343"/>
    </location>
</feature>
<feature type="domain" description="C2H2-type" evidence="35">
    <location>
        <begin position="1141"/>
        <end position="1165"/>
    </location>
</feature>
<protein>
    <recommendedName>
        <fullName evidence="4">Trimethylguanosine synthase</fullName>
    </recommendedName>
    <alternativeName>
        <fullName evidence="27">Cap-specific guanine-N(2) methyltransferase</fullName>
    </alternativeName>
    <alternativeName>
        <fullName evidence="30">Nuclear receptor coactivator 6-interacting protein</fullName>
    </alternativeName>
    <alternativeName>
        <fullName evidence="31">PRIP-interacting protein with methyltransferase motif</fullName>
    </alternativeName>
</protein>
<dbReference type="InterPro" id="IPR029063">
    <property type="entry name" value="SAM-dependent_MTases_sf"/>
</dbReference>
<dbReference type="GO" id="GO:0008270">
    <property type="term" value="F:zinc ion binding"/>
    <property type="evidence" value="ECO:0007669"/>
    <property type="project" value="UniProtKB-KW"/>
</dbReference>
<keyword evidence="9" id="KW-0808">Transferase</keyword>
<evidence type="ECO:0000256" key="9">
    <source>
        <dbReference type="ARBA" id="ARBA00022679"/>
    </source>
</evidence>
<evidence type="ECO:0000256" key="14">
    <source>
        <dbReference type="ARBA" id="ARBA00022771"/>
    </source>
</evidence>
<dbReference type="InterPro" id="IPR013087">
    <property type="entry name" value="Znf_C2H2_type"/>
</dbReference>
<feature type="domain" description="C2H2-type" evidence="35">
    <location>
        <begin position="1344"/>
        <end position="1371"/>
    </location>
</feature>
<dbReference type="Pfam" id="PF00069">
    <property type="entry name" value="Pkinase"/>
    <property type="match status" value="1"/>
</dbReference>
<keyword evidence="11" id="KW-0479">Metal-binding</keyword>
<reference evidence="37" key="2">
    <citation type="submission" date="2021-08" db="EMBL/GenBank/DDBJ databases">
        <authorList>
            <person name="Eriksson T."/>
        </authorList>
    </citation>
    <scope>NUCLEOTIDE SEQUENCE</scope>
    <source>
        <strain evidence="37">Stoneville</strain>
        <tissue evidence="37">Whole head</tissue>
    </source>
</reference>
<comment type="subunit">
    <text evidence="29">May form homooligomers. Interacts with CREBBP/CBP, EED/WAIT1, EP300/P300, NCOA6/PRIP, PPARBP/PBP and SMN.</text>
</comment>
<dbReference type="Pfam" id="PF00096">
    <property type="entry name" value="zf-C2H2"/>
    <property type="match status" value="7"/>
</dbReference>
<comment type="catalytic activity">
    <reaction evidence="23">
        <text>a 5'-end (N(2),N(7)-dimethyl 5'-triphosphoguanosine)-ribonucleoside in snoRNA + S-adenosyl-L-methionine = a 5'-end (N(2),N(2),N(7)-trimethyl 5'-triphosphoguanosine)-ribonucleoside in snoRNA + S-adenosyl-L-homocysteine + H(+)</text>
        <dbReference type="Rhea" id="RHEA:78507"/>
        <dbReference type="Rhea" id="RHEA-COMP:19088"/>
        <dbReference type="Rhea" id="RHEA-COMP:19090"/>
        <dbReference type="ChEBI" id="CHEBI:15378"/>
        <dbReference type="ChEBI" id="CHEBI:57856"/>
        <dbReference type="ChEBI" id="CHEBI:59789"/>
        <dbReference type="ChEBI" id="CHEBI:167623"/>
        <dbReference type="ChEBI" id="CHEBI:172880"/>
    </reaction>
    <physiologicalReaction direction="left-to-right" evidence="23">
        <dbReference type="Rhea" id="RHEA:78508"/>
    </physiologicalReaction>
</comment>
<dbReference type="Pfam" id="PF09445">
    <property type="entry name" value="Methyltransf_15"/>
    <property type="match status" value="1"/>
</dbReference>
<feature type="region of interest" description="Disordered" evidence="33">
    <location>
        <begin position="305"/>
        <end position="331"/>
    </location>
</feature>
<dbReference type="FunFam" id="1.10.510.10:FF:000278">
    <property type="entry name" value="serine/threonine-protein kinase greatwall isoform X1"/>
    <property type="match status" value="1"/>
</dbReference>
<dbReference type="SUPFAM" id="SSF57667">
    <property type="entry name" value="beta-beta-alpha zinc fingers"/>
    <property type="match status" value="5"/>
</dbReference>
<dbReference type="PANTHER" id="PTHR14741:SF32">
    <property type="entry name" value="TRIMETHYLGUANOSINE SYNTHASE"/>
    <property type="match status" value="1"/>
</dbReference>
<dbReference type="GO" id="GO:0004674">
    <property type="term" value="F:protein serine/threonine kinase activity"/>
    <property type="evidence" value="ECO:0007669"/>
    <property type="project" value="UniProtKB-KW"/>
</dbReference>
<dbReference type="PROSITE" id="PS50157">
    <property type="entry name" value="ZINC_FINGER_C2H2_2"/>
    <property type="match status" value="8"/>
</dbReference>
<evidence type="ECO:0000256" key="12">
    <source>
        <dbReference type="ARBA" id="ARBA00022737"/>
    </source>
</evidence>
<organism evidence="37 38">
    <name type="scientific">Tenebrio molitor</name>
    <name type="common">Yellow mealworm beetle</name>
    <dbReference type="NCBI Taxonomy" id="7067"/>
    <lineage>
        <taxon>Eukaryota</taxon>
        <taxon>Metazoa</taxon>
        <taxon>Ecdysozoa</taxon>
        <taxon>Arthropoda</taxon>
        <taxon>Hexapoda</taxon>
        <taxon>Insecta</taxon>
        <taxon>Pterygota</taxon>
        <taxon>Neoptera</taxon>
        <taxon>Endopterygota</taxon>
        <taxon>Coleoptera</taxon>
        <taxon>Polyphaga</taxon>
        <taxon>Cucujiformia</taxon>
        <taxon>Tenebrionidae</taxon>
        <taxon>Tenebrio</taxon>
    </lineage>
</organism>
<evidence type="ECO:0000256" key="24">
    <source>
        <dbReference type="ARBA" id="ARBA00048740"/>
    </source>
</evidence>
<keyword evidence="6" id="KW-0723">Serine/threonine-protein kinase</keyword>
<evidence type="ECO:0000256" key="20">
    <source>
        <dbReference type="ARBA" id="ARBA00023163"/>
    </source>
</evidence>
<keyword evidence="13" id="KW-0547">Nucleotide-binding</keyword>
<evidence type="ECO:0000256" key="33">
    <source>
        <dbReference type="SAM" id="MobiDB-lite"/>
    </source>
</evidence>
<dbReference type="PROSITE" id="PS00028">
    <property type="entry name" value="ZINC_FINGER_C2H2_1"/>
    <property type="match status" value="8"/>
</dbReference>
<dbReference type="SMART" id="SM00355">
    <property type="entry name" value="ZnF_C2H2"/>
    <property type="match status" value="11"/>
</dbReference>
<dbReference type="InterPro" id="IPR036236">
    <property type="entry name" value="Znf_C2H2_sf"/>
</dbReference>
<evidence type="ECO:0000256" key="19">
    <source>
        <dbReference type="ARBA" id="ARBA00023125"/>
    </source>
</evidence>
<dbReference type="FunFam" id="3.30.160.60:FF:000688">
    <property type="entry name" value="zinc finger protein 197 isoform X1"/>
    <property type="match status" value="1"/>
</dbReference>
<dbReference type="GO" id="GO:0015030">
    <property type="term" value="C:Cajal body"/>
    <property type="evidence" value="ECO:0007669"/>
    <property type="project" value="UniProtKB-SubCell"/>
</dbReference>
<feature type="domain" description="C2H2-type" evidence="35">
    <location>
        <begin position="1233"/>
        <end position="1260"/>
    </location>
</feature>
<dbReference type="InterPro" id="IPR011009">
    <property type="entry name" value="Kinase-like_dom_sf"/>
</dbReference>
<evidence type="ECO:0000256" key="26">
    <source>
        <dbReference type="ARBA" id="ARBA00049075"/>
    </source>
</evidence>
<evidence type="ECO:0000259" key="35">
    <source>
        <dbReference type="PROSITE" id="PS50157"/>
    </source>
</evidence>
<evidence type="ECO:0000256" key="3">
    <source>
        <dbReference type="ARBA" id="ARBA00004604"/>
    </source>
</evidence>
<dbReference type="PANTHER" id="PTHR14741">
    <property type="entry name" value="S-ADENOSYLMETHIONINE-DEPENDENT METHYLTRANSFERASE RELATED"/>
    <property type="match status" value="1"/>
</dbReference>
<dbReference type="Proteomes" id="UP000719412">
    <property type="component" value="Unassembled WGS sequence"/>
</dbReference>
<evidence type="ECO:0000256" key="6">
    <source>
        <dbReference type="ARBA" id="ARBA00022527"/>
    </source>
</evidence>
<comment type="catalytic activity">
    <reaction evidence="26">
        <text>a 5'-end (N(7)-methyl 5'-triphosphoguanosine)-ribonucleoside in snRNA + S-adenosyl-L-methionine = a 5'-end (N(2),N(7)-dimethyl 5'-triphosphoguanosine)-ribonucleoside in snRNA + S-adenosyl-L-homocysteine + H(+)</text>
        <dbReference type="Rhea" id="RHEA:78471"/>
        <dbReference type="Rhea" id="RHEA-COMP:19085"/>
        <dbReference type="Rhea" id="RHEA-COMP:19087"/>
        <dbReference type="ChEBI" id="CHEBI:15378"/>
        <dbReference type="ChEBI" id="CHEBI:57856"/>
        <dbReference type="ChEBI" id="CHEBI:59789"/>
        <dbReference type="ChEBI" id="CHEBI:156461"/>
        <dbReference type="ChEBI" id="CHEBI:172880"/>
    </reaction>
    <physiologicalReaction direction="left-to-right" evidence="26">
        <dbReference type="Rhea" id="RHEA:78472"/>
    </physiologicalReaction>
</comment>
<dbReference type="PROSITE" id="PS50011">
    <property type="entry name" value="PROTEIN_KINASE_DOM"/>
    <property type="match status" value="1"/>
</dbReference>
<dbReference type="Gene3D" id="3.30.160.60">
    <property type="entry name" value="Classic Zinc Finger"/>
    <property type="match status" value="9"/>
</dbReference>
<dbReference type="FunFam" id="3.40.50.150:FF:000066">
    <property type="entry name" value="Trimethylguanosine synthase 1"/>
    <property type="match status" value="1"/>
</dbReference>
<comment type="catalytic activity">
    <reaction evidence="24">
        <text>a 5'-end (N(7)-methyl 5'-triphosphoguanosine)-ribonucleoside in snoRNA + S-adenosyl-L-methionine = a 5'-end (N(2),N(7)-dimethyl 5'-triphosphoguanosine)-ribonucleoside in snoRNA + S-adenosyl-L-homocysteine + H(+)</text>
        <dbReference type="Rhea" id="RHEA:78475"/>
        <dbReference type="Rhea" id="RHEA-COMP:19086"/>
        <dbReference type="Rhea" id="RHEA-COMP:19088"/>
        <dbReference type="ChEBI" id="CHEBI:15378"/>
        <dbReference type="ChEBI" id="CHEBI:57856"/>
        <dbReference type="ChEBI" id="CHEBI:59789"/>
        <dbReference type="ChEBI" id="CHEBI:156461"/>
        <dbReference type="ChEBI" id="CHEBI:172880"/>
    </reaction>
    <physiologicalReaction direction="left-to-right" evidence="24">
        <dbReference type="Rhea" id="RHEA:78476"/>
    </physiologicalReaction>
</comment>
<dbReference type="GO" id="GO:0005730">
    <property type="term" value="C:nucleolus"/>
    <property type="evidence" value="ECO:0007669"/>
    <property type="project" value="UniProtKB-SubCell"/>
</dbReference>
<keyword evidence="19" id="KW-0238">DNA-binding</keyword>
<evidence type="ECO:0000256" key="16">
    <source>
        <dbReference type="ARBA" id="ARBA00022833"/>
    </source>
</evidence>
<evidence type="ECO:0000259" key="34">
    <source>
        <dbReference type="PROSITE" id="PS50011"/>
    </source>
</evidence>
<keyword evidence="5" id="KW-0963">Cytoplasm</keyword>
<feature type="domain" description="Protein kinase" evidence="34">
    <location>
        <begin position="1"/>
        <end position="178"/>
    </location>
</feature>
<evidence type="ECO:0000256" key="32">
    <source>
        <dbReference type="PROSITE-ProRule" id="PRU00042"/>
    </source>
</evidence>
<dbReference type="GO" id="GO:0003677">
    <property type="term" value="F:DNA binding"/>
    <property type="evidence" value="ECO:0007669"/>
    <property type="project" value="UniProtKB-KW"/>
</dbReference>
<evidence type="ECO:0000256" key="31">
    <source>
        <dbReference type="ARBA" id="ARBA00081504"/>
    </source>
</evidence>
<keyword evidence="21" id="KW-0539">Nucleus</keyword>
<evidence type="ECO:0000256" key="29">
    <source>
        <dbReference type="ARBA" id="ARBA00064494"/>
    </source>
</evidence>
<dbReference type="SMART" id="SM00220">
    <property type="entry name" value="S_TKc"/>
    <property type="match status" value="1"/>
</dbReference>
<dbReference type="Gene3D" id="3.30.200.20">
    <property type="entry name" value="Phosphorylase Kinase, domain 1"/>
    <property type="match status" value="1"/>
</dbReference>
<feature type="domain" description="C2H2-type" evidence="35">
    <location>
        <begin position="1261"/>
        <end position="1289"/>
    </location>
</feature>
<dbReference type="FunFam" id="3.30.160.60:FF:000446">
    <property type="entry name" value="Zinc finger protein"/>
    <property type="match status" value="1"/>
</dbReference>
<sequence length="1541" mass="176254">MEILRVESTSPPKGVTFSTPVSNQKPNKSKLKTTRFELPKSLDNKTEENNIVSPITPKTPRTPYRTPKSVRRGQWSSDQRILGTPDYLAPELLLRKGHNCAVDWWALGVCFYEFVTGIPPFNDETPQQVFKNILEHNIEWPTDDEALSKQTVDAIESLLTPDPEKRPKAPEVMKLDVFQNTDWENLLEAKPPFVPDPYDLTDTGYFQARNELLNFNISNFELNKDDSLKRTVFSAEFSASEEELLIDDEASSECSSLPHIQKNRVKQDVSCRFTSRFLQLSRSFILQQFEPETVSCYCSASHTDNLSTDEHDSLRDSHEPRTHRGLQSSDSGADLTECIKHDIDIDWQKYWSINGEKLIWESWIGKYSAYINPDYLQFAEDQVSTDKERFPPEKRELLALEIESRASENKENDRKGEHDVKNRVLVRNLSGSDDKLNAEVSEGWNPLSPVSIDCETEVEQLLSSRCGSHVSSLRTVDSMTNVTRMTISSLDLSQSSHSSDSFSSVSSVQSSLSSTSSEENEEDYQHQWNVLWKRHYEHEFLRQYELFVASWKEHNISDVAVGEKVDSSVSTTANAYLNSPSHVSKQNKKNIHKVFQGKVEKDDVKCPIQVNSSVAKSLGHLLSNLKLSSEENSRMEEPREVESECDSAGDEETTKMVSMGLPISFGKRAKRSRVEEGDSTDSVNMAGDFESCRKRIKAAFNLMGIEFSDGESPVAGYVHYKMKHIRLQNRHLKLRSDYVQRPQHVHFDDDGNVIDDATPAEEVKFQSVLPDSSDDKQSSADEEISNEMVTTPPKLEEQTDDNAIPKRKKRKKKIVMPPEIKENVHLRKYWHRRFNLFSRFDEGIKLDEESWYSVTPEQIAKHIAQRCKCDVIVDGFCGAGGNSIQFAFTCKRVIAIDIDPKKIELARNNAEIYGVADRIEFIVGDFFQLAPGLKADVVFFSPPWGGPSYLKEVVYDLESMLLPVPISTLLEVGRAITSNIAVFLPKNSNAFLLIDETKPGGGVEIEQNFMKKNLVSITAYYRILHLVPSADSRDKKNTINHLHDAKLKLKFCLDCTNSRQDAGFNGGVGSLDRRKSFAVVESVQLILLAGEVMVSHKAIKHKMTHAKEKVRKHACGVCEKRFFTNHDLRKHLRIHTDERPYVCKECNRGFRQAGSLKNHVASRHSPGLQSNKIHKIFVCNYCHKVFPVKQRLRLHIRIHTGDKPYHCRMCPKTFARGGQLEQHMRTHTGLKPYICTICNSAFTCSANLKLHINRHLEIRDFICDVCGKKFYRRDALKKHLTCFHGNLKAFHCNICNKQLKGHLPQHMRIHKQDKPHGCGHCGARFAQRSQLTVHQRIHSGEKPYRCQVCWKAFAHSTALKLHIRRHTGEKPFVCVLCDNVSFSQLPHLKKHMLCIHKSSKPYVCSHCRSFHQTKNDLDSHYANCKDYFDNIEMKAKLEPTEVEPPMSLERMRFLLAVLLKKISSQDRLDELGFNKRLIDDILVESIESSGREPCKDLNLSVAEKLKKNVEILLEWTVPRQYMEKFKTEQRSTEELLEELTS</sequence>
<feature type="compositionally biased region" description="Basic and acidic residues" evidence="33">
    <location>
        <begin position="34"/>
        <end position="48"/>
    </location>
</feature>
<keyword evidence="10" id="KW-0949">S-adenosyl-L-methionine</keyword>
<name>A0A8J6H8K3_TENMO</name>
<feature type="region of interest" description="Disordered" evidence="33">
    <location>
        <begin position="628"/>
        <end position="651"/>
    </location>
</feature>
<evidence type="ECO:0000256" key="11">
    <source>
        <dbReference type="ARBA" id="ARBA00022723"/>
    </source>
</evidence>
<dbReference type="Gene3D" id="3.40.50.150">
    <property type="entry name" value="Vaccinia Virus protein VP39"/>
    <property type="match status" value="1"/>
</dbReference>
<feature type="region of interest" description="Disordered" evidence="33">
    <location>
        <begin position="1"/>
        <end position="76"/>
    </location>
</feature>
<dbReference type="FunFam" id="3.30.160.60:FF:000145">
    <property type="entry name" value="Zinc finger protein 574"/>
    <property type="match status" value="1"/>
</dbReference>
<feature type="domain" description="C2H2-type" evidence="35">
    <location>
        <begin position="1205"/>
        <end position="1232"/>
    </location>
</feature>
<keyword evidence="14 32" id="KW-0863">Zinc-finger</keyword>
<feature type="domain" description="C2H2-type" evidence="35">
    <location>
        <begin position="1177"/>
        <end position="1204"/>
    </location>
</feature>
<evidence type="ECO:0000256" key="27">
    <source>
        <dbReference type="ARBA" id="ARBA00049790"/>
    </source>
</evidence>
<evidence type="ECO:0000313" key="38">
    <source>
        <dbReference type="Proteomes" id="UP000719412"/>
    </source>
</evidence>
<evidence type="ECO:0000256" key="30">
    <source>
        <dbReference type="ARBA" id="ARBA00079339"/>
    </source>
</evidence>
<comment type="caution">
    <text evidence="37">The sequence shown here is derived from an EMBL/GenBank/DDBJ whole genome shotgun (WGS) entry which is preliminary data.</text>
</comment>
<dbReference type="GO" id="GO:0071164">
    <property type="term" value="F:RNA cap trimethylguanosine synthase activity"/>
    <property type="evidence" value="ECO:0007669"/>
    <property type="project" value="TreeGrafter"/>
</dbReference>
<feature type="region of interest" description="Disordered" evidence="33">
    <location>
        <begin position="767"/>
        <end position="812"/>
    </location>
</feature>
<evidence type="ECO:0000313" key="37">
    <source>
        <dbReference type="EMBL" id="KAH0809387.1"/>
    </source>
</evidence>
<evidence type="ECO:0000256" key="21">
    <source>
        <dbReference type="ARBA" id="ARBA00023242"/>
    </source>
</evidence>
<keyword evidence="7" id="KW-0597">Phosphoprotein</keyword>
<evidence type="ECO:0000256" key="25">
    <source>
        <dbReference type="ARBA" id="ARBA00048763"/>
    </source>
</evidence>
<dbReference type="GO" id="GO:0030674">
    <property type="term" value="F:protein-macromolecule adaptor activity"/>
    <property type="evidence" value="ECO:0007669"/>
    <property type="project" value="UniProtKB-ARBA"/>
</dbReference>